<dbReference type="AlphaFoldDB" id="K1SIE6"/>
<comment type="caution">
    <text evidence="4">The sequence shown here is derived from an EMBL/GenBank/DDBJ whole genome shotgun (WGS) entry which is preliminary data.</text>
</comment>
<organism evidence="4">
    <name type="scientific">human gut metagenome</name>
    <dbReference type="NCBI Taxonomy" id="408170"/>
    <lineage>
        <taxon>unclassified sequences</taxon>
        <taxon>metagenomes</taxon>
        <taxon>organismal metagenomes</taxon>
    </lineage>
</organism>
<dbReference type="Pfam" id="PF02574">
    <property type="entry name" value="S-methyl_trans"/>
    <property type="match status" value="1"/>
</dbReference>
<keyword evidence="2" id="KW-0808">Transferase</keyword>
<proteinExistence type="predicted"/>
<keyword evidence="1" id="KW-0489">Methyltransferase</keyword>
<dbReference type="Gene3D" id="3.20.20.330">
    <property type="entry name" value="Homocysteine-binding-like domain"/>
    <property type="match status" value="1"/>
</dbReference>
<dbReference type="InterPro" id="IPR036589">
    <property type="entry name" value="HCY_dom_sf"/>
</dbReference>
<dbReference type="EMBL" id="AJWZ01008642">
    <property type="protein sequence ID" value="EKC53540.1"/>
    <property type="molecule type" value="Genomic_DNA"/>
</dbReference>
<dbReference type="InterPro" id="IPR003726">
    <property type="entry name" value="HCY_dom"/>
</dbReference>
<feature type="non-terminal residue" evidence="4">
    <location>
        <position position="1"/>
    </location>
</feature>
<feature type="domain" description="Hcy-binding" evidence="3">
    <location>
        <begin position="2"/>
        <end position="73"/>
    </location>
</feature>
<protein>
    <submittedName>
        <fullName evidence="4">B12-dependent methionine synthase</fullName>
    </submittedName>
</protein>
<reference evidence="4" key="1">
    <citation type="journal article" date="2013" name="Environ. Microbiol.">
        <title>Microbiota from the distal guts of lean and obese adolescents exhibit partial functional redundancy besides clear differences in community structure.</title>
        <authorList>
            <person name="Ferrer M."/>
            <person name="Ruiz A."/>
            <person name="Lanza F."/>
            <person name="Haange S.B."/>
            <person name="Oberbach A."/>
            <person name="Till H."/>
            <person name="Bargiela R."/>
            <person name="Campoy C."/>
            <person name="Segura M.T."/>
            <person name="Richter M."/>
            <person name="von Bergen M."/>
            <person name="Seifert J."/>
            <person name="Suarez A."/>
        </authorList>
    </citation>
    <scope>NUCLEOTIDE SEQUENCE</scope>
</reference>
<dbReference type="SUPFAM" id="SSF82282">
    <property type="entry name" value="Homocysteine S-methyltransferase"/>
    <property type="match status" value="1"/>
</dbReference>
<evidence type="ECO:0000256" key="2">
    <source>
        <dbReference type="ARBA" id="ARBA00022679"/>
    </source>
</evidence>
<accession>K1SIE6</accession>
<evidence type="ECO:0000256" key="1">
    <source>
        <dbReference type="ARBA" id="ARBA00022603"/>
    </source>
</evidence>
<evidence type="ECO:0000313" key="4">
    <source>
        <dbReference type="EMBL" id="EKC53540.1"/>
    </source>
</evidence>
<name>K1SIE6_9ZZZZ</name>
<sequence>LEEYGLEDSLVQMNRELVALSKRAAGGRAYVAGDLTMTGRQLYPLGDLMFEDLVEVYKEQAKVICEAGADLFAWRP</sequence>
<dbReference type="GO" id="GO:0032259">
    <property type="term" value="P:methylation"/>
    <property type="evidence" value="ECO:0007669"/>
    <property type="project" value="UniProtKB-KW"/>
</dbReference>
<dbReference type="GO" id="GO:0008168">
    <property type="term" value="F:methyltransferase activity"/>
    <property type="evidence" value="ECO:0007669"/>
    <property type="project" value="UniProtKB-KW"/>
</dbReference>
<gene>
    <name evidence="4" type="ORF">OBE_12539</name>
</gene>
<evidence type="ECO:0000259" key="3">
    <source>
        <dbReference type="Pfam" id="PF02574"/>
    </source>
</evidence>